<dbReference type="InterPro" id="IPR000679">
    <property type="entry name" value="Znf_GATA"/>
</dbReference>
<protein>
    <submittedName>
        <fullName evidence="10">Iron transporter biosynthesis regulating transcription factor</fullName>
    </submittedName>
</protein>
<dbReference type="FunFam" id="3.30.50.10:FF:000007">
    <property type="entry name" value="Nitrogen regulatory AreA, N-terminal"/>
    <property type="match status" value="1"/>
</dbReference>
<evidence type="ECO:0000256" key="6">
    <source>
        <dbReference type="ARBA" id="ARBA00023163"/>
    </source>
</evidence>
<keyword evidence="6" id="KW-0804">Transcription</keyword>
<keyword evidence="5" id="KW-0805">Transcription regulation</keyword>
<evidence type="ECO:0000256" key="1">
    <source>
        <dbReference type="ARBA" id="ARBA00004123"/>
    </source>
</evidence>
<organism evidence="10 11">
    <name type="scientific">Patellaria atrata CBS 101060</name>
    <dbReference type="NCBI Taxonomy" id="1346257"/>
    <lineage>
        <taxon>Eukaryota</taxon>
        <taxon>Fungi</taxon>
        <taxon>Dikarya</taxon>
        <taxon>Ascomycota</taxon>
        <taxon>Pezizomycotina</taxon>
        <taxon>Dothideomycetes</taxon>
        <taxon>Dothideomycetes incertae sedis</taxon>
        <taxon>Patellariales</taxon>
        <taxon>Patellariaceae</taxon>
        <taxon>Patellaria</taxon>
    </lineage>
</organism>
<dbReference type="PROSITE" id="PS00344">
    <property type="entry name" value="GATA_ZN_FINGER_1"/>
    <property type="match status" value="1"/>
</dbReference>
<dbReference type="AlphaFoldDB" id="A0A9P4S2H8"/>
<dbReference type="InterPro" id="IPR013088">
    <property type="entry name" value="Znf_NHR/GATA"/>
</dbReference>
<reference evidence="10" key="1">
    <citation type="journal article" date="2020" name="Stud. Mycol.">
        <title>101 Dothideomycetes genomes: a test case for predicting lifestyles and emergence of pathogens.</title>
        <authorList>
            <person name="Haridas S."/>
            <person name="Albert R."/>
            <person name="Binder M."/>
            <person name="Bloem J."/>
            <person name="Labutti K."/>
            <person name="Salamov A."/>
            <person name="Andreopoulos B."/>
            <person name="Baker S."/>
            <person name="Barry K."/>
            <person name="Bills G."/>
            <person name="Bluhm B."/>
            <person name="Cannon C."/>
            <person name="Castanera R."/>
            <person name="Culley D."/>
            <person name="Daum C."/>
            <person name="Ezra D."/>
            <person name="Gonzalez J."/>
            <person name="Henrissat B."/>
            <person name="Kuo A."/>
            <person name="Liang C."/>
            <person name="Lipzen A."/>
            <person name="Lutzoni F."/>
            <person name="Magnuson J."/>
            <person name="Mondo S."/>
            <person name="Nolan M."/>
            <person name="Ohm R."/>
            <person name="Pangilinan J."/>
            <person name="Park H.-J."/>
            <person name="Ramirez L."/>
            <person name="Alfaro M."/>
            <person name="Sun H."/>
            <person name="Tritt A."/>
            <person name="Yoshinaga Y."/>
            <person name="Zwiers L.-H."/>
            <person name="Turgeon B."/>
            <person name="Goodwin S."/>
            <person name="Spatafora J."/>
            <person name="Crous P."/>
            <person name="Grigoriev I."/>
        </authorList>
    </citation>
    <scope>NUCLEOTIDE SEQUENCE</scope>
    <source>
        <strain evidence="10">CBS 101060</strain>
    </source>
</reference>
<dbReference type="PANTHER" id="PTHR10071">
    <property type="entry name" value="TRANSCRIPTION FACTOR GATA FAMILY MEMBER"/>
    <property type="match status" value="1"/>
</dbReference>
<evidence type="ECO:0000313" key="10">
    <source>
        <dbReference type="EMBL" id="KAF2834430.1"/>
    </source>
</evidence>
<feature type="domain" description="GATA-type" evidence="9">
    <location>
        <begin position="67"/>
        <end position="114"/>
    </location>
</feature>
<dbReference type="Pfam" id="PF00320">
    <property type="entry name" value="GATA"/>
    <property type="match status" value="2"/>
</dbReference>
<dbReference type="GO" id="GO:0045944">
    <property type="term" value="P:positive regulation of transcription by RNA polymerase II"/>
    <property type="evidence" value="ECO:0007669"/>
    <property type="project" value="TreeGrafter"/>
</dbReference>
<evidence type="ECO:0000256" key="4">
    <source>
        <dbReference type="ARBA" id="ARBA00022833"/>
    </source>
</evidence>
<dbReference type="GO" id="GO:0005634">
    <property type="term" value="C:nucleus"/>
    <property type="evidence" value="ECO:0007669"/>
    <property type="project" value="UniProtKB-SubCell"/>
</dbReference>
<dbReference type="Proteomes" id="UP000799429">
    <property type="component" value="Unassembled WGS sequence"/>
</dbReference>
<dbReference type="GO" id="GO:0000981">
    <property type="term" value="F:DNA-binding transcription factor activity, RNA polymerase II-specific"/>
    <property type="evidence" value="ECO:0007669"/>
    <property type="project" value="TreeGrafter"/>
</dbReference>
<dbReference type="EMBL" id="MU006119">
    <property type="protein sequence ID" value="KAF2834430.1"/>
    <property type="molecule type" value="Genomic_DNA"/>
</dbReference>
<proteinExistence type="predicted"/>
<dbReference type="GO" id="GO:0000122">
    <property type="term" value="P:negative regulation of transcription by RNA polymerase II"/>
    <property type="evidence" value="ECO:0007669"/>
    <property type="project" value="TreeGrafter"/>
</dbReference>
<evidence type="ECO:0000256" key="3">
    <source>
        <dbReference type="ARBA" id="ARBA00022771"/>
    </source>
</evidence>
<dbReference type="SMART" id="SM00401">
    <property type="entry name" value="ZnF_GATA"/>
    <property type="match status" value="2"/>
</dbReference>
<evidence type="ECO:0000256" key="7">
    <source>
        <dbReference type="ARBA" id="ARBA00023242"/>
    </source>
</evidence>
<dbReference type="GO" id="GO:0000978">
    <property type="term" value="F:RNA polymerase II cis-regulatory region sequence-specific DNA binding"/>
    <property type="evidence" value="ECO:0007669"/>
    <property type="project" value="TreeGrafter"/>
</dbReference>
<accession>A0A9P4S2H8</accession>
<dbReference type="GO" id="GO:0008270">
    <property type="term" value="F:zinc ion binding"/>
    <property type="evidence" value="ECO:0007669"/>
    <property type="project" value="UniProtKB-KW"/>
</dbReference>
<dbReference type="CDD" id="cd00202">
    <property type="entry name" value="ZnF_GATA"/>
    <property type="match status" value="2"/>
</dbReference>
<comment type="subcellular location">
    <subcellularLocation>
        <location evidence="1">Nucleus</location>
    </subcellularLocation>
</comment>
<keyword evidence="4" id="KW-0862">Zinc</keyword>
<evidence type="ECO:0000256" key="8">
    <source>
        <dbReference type="PROSITE-ProRule" id="PRU00094"/>
    </source>
</evidence>
<dbReference type="PROSITE" id="PS50114">
    <property type="entry name" value="GATA_ZN_FINGER_2"/>
    <property type="match status" value="2"/>
</dbReference>
<gene>
    <name evidence="10" type="ORF">M501DRAFT_944221</name>
</gene>
<evidence type="ECO:0000256" key="2">
    <source>
        <dbReference type="ARBA" id="ARBA00022723"/>
    </source>
</evidence>
<evidence type="ECO:0000259" key="9">
    <source>
        <dbReference type="PROSITE" id="PS50114"/>
    </source>
</evidence>
<dbReference type="PRINTS" id="PR00619">
    <property type="entry name" value="GATAZNFINGER"/>
</dbReference>
<dbReference type="InterPro" id="IPR039355">
    <property type="entry name" value="Transcription_factor_GATA"/>
</dbReference>
<evidence type="ECO:0000313" key="11">
    <source>
        <dbReference type="Proteomes" id="UP000799429"/>
    </source>
</evidence>
<name>A0A9P4S2H8_9PEZI</name>
<sequence length="117" mass="13290">MAHSNCRTTRTPLWRRTRTGEPICNACGLYQKARNQNRPTNLKRTAQTNLGDAATDQLVTANVIIACQNCATTVTPLWRRDESGHTICNACGLYYKLHGVHRPVAMKKQEIKRRKRV</sequence>
<dbReference type="SUPFAM" id="SSF57716">
    <property type="entry name" value="Glucocorticoid receptor-like (DNA-binding domain)"/>
    <property type="match status" value="2"/>
</dbReference>
<keyword evidence="3 8" id="KW-0863">Zinc-finger</keyword>
<dbReference type="PANTHER" id="PTHR10071:SF335">
    <property type="entry name" value="IRON-SENSING TRANSCRIPTIONAL REPRESSOR-RELATED"/>
    <property type="match status" value="1"/>
</dbReference>
<keyword evidence="2" id="KW-0479">Metal-binding</keyword>
<dbReference type="OrthoDB" id="515401at2759"/>
<feature type="non-terminal residue" evidence="10">
    <location>
        <position position="117"/>
    </location>
</feature>
<evidence type="ECO:0000256" key="5">
    <source>
        <dbReference type="ARBA" id="ARBA00023015"/>
    </source>
</evidence>
<keyword evidence="7" id="KW-0539">Nucleus</keyword>
<keyword evidence="11" id="KW-1185">Reference proteome</keyword>
<dbReference type="Gene3D" id="3.30.50.10">
    <property type="entry name" value="Erythroid Transcription Factor GATA-1, subunit A"/>
    <property type="match status" value="2"/>
</dbReference>
<comment type="caution">
    <text evidence="10">The sequence shown here is derived from an EMBL/GenBank/DDBJ whole genome shotgun (WGS) entry which is preliminary data.</text>
</comment>
<feature type="domain" description="GATA-type" evidence="9">
    <location>
        <begin position="1"/>
        <end position="50"/>
    </location>
</feature>